<feature type="domain" description="Rap-GAP" evidence="3">
    <location>
        <begin position="1058"/>
        <end position="1351"/>
    </location>
</feature>
<reference evidence="5" key="1">
    <citation type="submission" date="2019-12" db="UniProtKB">
        <authorList>
            <consortium name="WormBaseParasite"/>
        </authorList>
    </citation>
    <scope>IDENTIFICATION</scope>
</reference>
<organism evidence="4 5">
    <name type="scientific">Trichuris muris</name>
    <name type="common">Mouse whipworm</name>
    <dbReference type="NCBI Taxonomy" id="70415"/>
    <lineage>
        <taxon>Eukaryota</taxon>
        <taxon>Metazoa</taxon>
        <taxon>Ecdysozoa</taxon>
        <taxon>Nematoda</taxon>
        <taxon>Enoplea</taxon>
        <taxon>Dorylaimia</taxon>
        <taxon>Trichinellida</taxon>
        <taxon>Trichuridae</taxon>
        <taxon>Trichuris</taxon>
    </lineage>
</organism>
<feature type="region of interest" description="Disordered" evidence="2">
    <location>
        <begin position="414"/>
        <end position="437"/>
    </location>
</feature>
<evidence type="ECO:0000256" key="2">
    <source>
        <dbReference type="SAM" id="MobiDB-lite"/>
    </source>
</evidence>
<dbReference type="WBParaSite" id="TMUE_3000014205.1">
    <property type="protein sequence ID" value="TMUE_3000014205.1"/>
    <property type="gene ID" value="WBGene00289825"/>
</dbReference>
<dbReference type="InterPro" id="IPR035974">
    <property type="entry name" value="Rap/Ran-GAP_sf"/>
</dbReference>
<evidence type="ECO:0000313" key="5">
    <source>
        <dbReference type="WBParaSite" id="TMUE_3000014205.1"/>
    </source>
</evidence>
<accession>A0A5S6R3X0</accession>
<dbReference type="PANTHER" id="PTHR21344">
    <property type="entry name" value="RAL GTPASE-ACTIVATING PROTEIN SUBUNIT BETA"/>
    <property type="match status" value="1"/>
</dbReference>
<evidence type="ECO:0000256" key="1">
    <source>
        <dbReference type="ARBA" id="ARBA00022468"/>
    </source>
</evidence>
<evidence type="ECO:0000259" key="3">
    <source>
        <dbReference type="PROSITE" id="PS50085"/>
    </source>
</evidence>
<dbReference type="PROSITE" id="PS50085">
    <property type="entry name" value="RAPGAP"/>
    <property type="match status" value="1"/>
</dbReference>
<feature type="region of interest" description="Disordered" evidence="2">
    <location>
        <begin position="1178"/>
        <end position="1197"/>
    </location>
</feature>
<name>A0A5S6R3X0_TRIMR</name>
<feature type="compositionally biased region" description="Polar residues" evidence="2">
    <location>
        <begin position="491"/>
        <end position="509"/>
    </location>
</feature>
<dbReference type="Proteomes" id="UP000046395">
    <property type="component" value="Unassembled WGS sequence"/>
</dbReference>
<proteinExistence type="predicted"/>
<dbReference type="GO" id="GO:0051056">
    <property type="term" value="P:regulation of small GTPase mediated signal transduction"/>
    <property type="evidence" value="ECO:0007669"/>
    <property type="project" value="InterPro"/>
</dbReference>
<keyword evidence="1" id="KW-0343">GTPase activation</keyword>
<feature type="region of interest" description="Disordered" evidence="2">
    <location>
        <begin position="930"/>
        <end position="949"/>
    </location>
</feature>
<dbReference type="InterPro" id="IPR046859">
    <property type="entry name" value="RGPA/RALGAPB_N"/>
</dbReference>
<dbReference type="Pfam" id="PF20412">
    <property type="entry name" value="RALGAPB_N"/>
    <property type="match status" value="1"/>
</dbReference>
<dbReference type="PANTHER" id="PTHR21344:SF1">
    <property type="entry name" value="RAL GTPASE-ACTIVATING PROTEIN SUBUNIT BETA"/>
    <property type="match status" value="1"/>
</dbReference>
<keyword evidence="4" id="KW-1185">Reference proteome</keyword>
<dbReference type="InterPro" id="IPR000331">
    <property type="entry name" value="Rap/Ran_GAP_dom"/>
</dbReference>
<dbReference type="STRING" id="70415.A0A5S6R3X0"/>
<dbReference type="GO" id="GO:0005096">
    <property type="term" value="F:GTPase activator activity"/>
    <property type="evidence" value="ECO:0007669"/>
    <property type="project" value="UniProtKB-KW"/>
</dbReference>
<feature type="compositionally biased region" description="Polar residues" evidence="2">
    <location>
        <begin position="423"/>
        <end position="437"/>
    </location>
</feature>
<dbReference type="Gene3D" id="3.40.50.11210">
    <property type="entry name" value="Rap/Ran-GAP"/>
    <property type="match status" value="1"/>
</dbReference>
<dbReference type="InterPro" id="IPR039930">
    <property type="entry name" value="RALGAPB"/>
</dbReference>
<dbReference type="SUPFAM" id="SSF111347">
    <property type="entry name" value="Rap/Ran-GAP"/>
    <property type="match status" value="1"/>
</dbReference>
<feature type="region of interest" description="Disordered" evidence="2">
    <location>
        <begin position="491"/>
        <end position="512"/>
    </location>
</feature>
<sequence length="1370" mass="153737">MSETYRDWAALDLSLSSHSVLQKFSNATGLVVANAVVEELVHQLNTGTTALVSDAEVKWCVEVLYYALALPLNSNYTIISNSVVICCDWLTCVTRKPLVGLPKPLIQRSHFYSTEILNQLRCLFAFQWTPGIEADAVKRRVRECERVLLRMKSIATDVKAEFQSTVFPEMLRFLLSGAQSLLSFPFEFDEEIETLCSLVMRVLLFVWLRACTQHYPAPAYWKTLSSLCLRWRCRVPVVETWARVCSVLTCRMVDQLFGTGHSKMRLDPCDLELQLDGCSNEAFSQSWYRFLTIFGNLGRFLKTCDAEEEYACQVPLGIQYSDSSDQSGTEKPFPVANHWPYCFFVAMVTVDFVVSGLMGFEADCSLLRREHPTLIKETTVPSLTSLASSQSVGQSTISQTSSFLRAAIKSGLPGTTRIKETKQSSATVKPLQTTPPSGLATSDIVRAVLKEMLMKATFDTPFPSEKPAVNSILRLLGSWLFEACATNDMSPDRPTNLQSAANKSQQREPLSTVERTVEARAARAVAVIVLSKILCHKLSDEEILAEHVGRFYAVIRETVEEGDSMIMSSLVVYAANLFRVNLRGCEAVWPHMLSTVEKLFSEANRHQLMTKESYMRHACLRLLSASVTFSFCFGRTFVKEKEKGAHACRLHNILCTMLTEETDSQNLQLCVNLLAAYCGGHLFWLKSGVEPTQANGGYETVGAALFLLVEVLSKHKSTDFAVCLSIYDSLSTLIALLPTKAPNELFPYEQLLFTVCKVIQSQLALPSRSHSRDLHSTIVAAFGFLESLLIRLPSLLINKDCLQSICEIIELGIYGCEGRQFNVSVKKPASQRVHDAADQLLRCMFSRVGDSFEPVTSLQDENYLVDSVAGNNGNRAVSSKFLYVLYNSFILAVSELDCVNEETRETGLIIRSPLIMATCQLYELLSRSEEEGKPIGRPKGRSRPELRRPVPMFFPPEADAAPRCKADLSIPEMKMDDQRSRMLSLIRSFEHRYKEERAKQRCEQDNVATLDIGPQCRGTGRHHARLLLYDLGVTQFTNDCEPQFQILDSDASEFANELSNLDRLPSRHVTTVHIFYVKKGQCSTNAILKNSDDLDETDKAFLTFLTNLGEGVAVGDDALWTGHWSTAYQTNCFEDTLEEPLQSRKRYVFDGKKHLLYWSSPSVEMAFLLPSTSTQRCASGNSTFEDHPTRPPRLKSLSFPETADTAASSALTKQLSGKRAELKTRRFPVYQDYKFLVVWVERREDIGQVAIGELVEYTDTGEKSIASPAAEGLYIVYVCRLVNGLYRLEFQWPHSKLGCPGPIVDGLVLNLELLAPFLRQTVLNAATRRRLEQEGYISPAQRRKQKIAELGVKFAKDTCLSDQLFKLLTF</sequence>
<evidence type="ECO:0000313" key="4">
    <source>
        <dbReference type="Proteomes" id="UP000046395"/>
    </source>
</evidence>
<protein>
    <submittedName>
        <fullName evidence="5">Rap-GAP domain-containing protein</fullName>
    </submittedName>
</protein>